<proteinExistence type="predicted"/>
<keyword evidence="2" id="KW-1185">Reference proteome</keyword>
<evidence type="ECO:0000313" key="1">
    <source>
        <dbReference type="EMBL" id="KYN38283.1"/>
    </source>
</evidence>
<name>A0A195FCZ8_9HYME</name>
<protein>
    <submittedName>
        <fullName evidence="1">Uncharacterized protein</fullName>
    </submittedName>
</protein>
<reference evidence="1 2" key="1">
    <citation type="submission" date="2016-03" db="EMBL/GenBank/DDBJ databases">
        <title>Trachymyrmex septentrionalis WGS genome.</title>
        <authorList>
            <person name="Nygaard S."/>
            <person name="Hu H."/>
            <person name="Boomsma J."/>
            <person name="Zhang G."/>
        </authorList>
    </citation>
    <scope>NUCLEOTIDE SEQUENCE [LARGE SCALE GENOMIC DNA]</scope>
    <source>
        <strain evidence="1">Tsep2-gDNA-1</strain>
        <tissue evidence="1">Whole body</tissue>
    </source>
</reference>
<gene>
    <name evidence="1" type="ORF">ALC56_07323</name>
</gene>
<organism evidence="1 2">
    <name type="scientific">Trachymyrmex septentrionalis</name>
    <dbReference type="NCBI Taxonomy" id="34720"/>
    <lineage>
        <taxon>Eukaryota</taxon>
        <taxon>Metazoa</taxon>
        <taxon>Ecdysozoa</taxon>
        <taxon>Arthropoda</taxon>
        <taxon>Hexapoda</taxon>
        <taxon>Insecta</taxon>
        <taxon>Pterygota</taxon>
        <taxon>Neoptera</taxon>
        <taxon>Endopterygota</taxon>
        <taxon>Hymenoptera</taxon>
        <taxon>Apocrita</taxon>
        <taxon>Aculeata</taxon>
        <taxon>Formicoidea</taxon>
        <taxon>Formicidae</taxon>
        <taxon>Myrmicinae</taxon>
        <taxon>Trachymyrmex</taxon>
    </lineage>
</organism>
<dbReference type="AlphaFoldDB" id="A0A195FCZ8"/>
<dbReference type="EMBL" id="KQ981673">
    <property type="protein sequence ID" value="KYN38283.1"/>
    <property type="molecule type" value="Genomic_DNA"/>
</dbReference>
<accession>A0A195FCZ8</accession>
<evidence type="ECO:0000313" key="2">
    <source>
        <dbReference type="Proteomes" id="UP000078541"/>
    </source>
</evidence>
<dbReference type="Proteomes" id="UP000078541">
    <property type="component" value="Unassembled WGS sequence"/>
</dbReference>
<sequence length="167" mass="18426">MAEEKRKISAPSISAHGMGSSLDVPAICMRWKCGLSFRGLGLAYSARKAAFLETYEKSSLPTIDTTASTVCTSQHTLGHTTRWLNVVQGKDIVVVPSRLAVATANHRYTKRRLKTSPSTPQFRQRGAQDRRWATSDDFFFIHAGGTKAIYTRPPPVPIFGDVDLENS</sequence>